<evidence type="ECO:0000256" key="4">
    <source>
        <dbReference type="ARBA" id="ARBA00023136"/>
    </source>
</evidence>
<accession>A0ABR8YUM2</accession>
<dbReference type="Proteomes" id="UP000627166">
    <property type="component" value="Unassembled WGS sequence"/>
</dbReference>
<proteinExistence type="predicted"/>
<protein>
    <submittedName>
        <fullName evidence="6">DUF1232 domain-containing protein</fullName>
    </submittedName>
</protein>
<evidence type="ECO:0000313" key="7">
    <source>
        <dbReference type="Proteomes" id="UP000627166"/>
    </source>
</evidence>
<organism evidence="6 7">
    <name type="scientific">Clostridium faecium</name>
    <dbReference type="NCBI Taxonomy" id="2762223"/>
    <lineage>
        <taxon>Bacteria</taxon>
        <taxon>Bacillati</taxon>
        <taxon>Bacillota</taxon>
        <taxon>Clostridia</taxon>
        <taxon>Eubacteriales</taxon>
        <taxon>Clostridiaceae</taxon>
        <taxon>Clostridium</taxon>
    </lineage>
</organism>
<evidence type="ECO:0000256" key="1">
    <source>
        <dbReference type="ARBA" id="ARBA00004127"/>
    </source>
</evidence>
<gene>
    <name evidence="6" type="ORF">H9637_12945</name>
</gene>
<comment type="subcellular location">
    <subcellularLocation>
        <location evidence="1">Endomembrane system</location>
        <topology evidence="1">Multi-pass membrane protein</topology>
    </subcellularLocation>
</comment>
<evidence type="ECO:0000313" key="6">
    <source>
        <dbReference type="EMBL" id="MBD8047935.1"/>
    </source>
</evidence>
<sequence length="345" mass="39810">MNISELKVILTEKDLLSIINDVLKNYVKLPQLKIDKLLIDEYVCIQGSYNYGINIPFNGKLLIKNVEDNKLYIVLQSVNIKKIKVFNKVKNFILKAALKKFENIGIIVESNTLCINFYKLCEIIPIVNFKLKQVSVIPFGIEVKLYDLNVDLEKDKPKEKNYELIEEKSEEVQREEPNFTVSKENAIVLTKATNKNSTNYSKVRNSLVNTVPVKYREYSQYVLLLPDMIALLIRIFKDERVTKETKRYLGIALGYLFSPIDIVPDFIPLIGKIDDLAVVFFVFEKLLCDIPTEIIMDNYEGNEDIILMIKQGINLFSDRFGTKNIKNIIDILSLSVKKGINFFSK</sequence>
<reference evidence="6 7" key="1">
    <citation type="submission" date="2020-08" db="EMBL/GenBank/DDBJ databases">
        <title>A Genomic Blueprint of the Chicken Gut Microbiome.</title>
        <authorList>
            <person name="Gilroy R."/>
            <person name="Ravi A."/>
            <person name="Getino M."/>
            <person name="Pursley I."/>
            <person name="Horton D.L."/>
            <person name="Alikhan N.-F."/>
            <person name="Baker D."/>
            <person name="Gharbi K."/>
            <person name="Hall N."/>
            <person name="Watson M."/>
            <person name="Adriaenssens E.M."/>
            <person name="Foster-Nyarko E."/>
            <person name="Jarju S."/>
            <person name="Secka A."/>
            <person name="Antonio M."/>
            <person name="Oren A."/>
            <person name="Chaudhuri R."/>
            <person name="La Ragione R.M."/>
            <person name="Hildebrand F."/>
            <person name="Pallen M.J."/>
        </authorList>
    </citation>
    <scope>NUCLEOTIDE SEQUENCE [LARGE SCALE GENOMIC DNA]</scope>
    <source>
        <strain evidence="6 7">N37</strain>
    </source>
</reference>
<dbReference type="InterPro" id="IPR010652">
    <property type="entry name" value="DUF1232"/>
</dbReference>
<keyword evidence="7" id="KW-1185">Reference proteome</keyword>
<evidence type="ECO:0000256" key="3">
    <source>
        <dbReference type="ARBA" id="ARBA00022989"/>
    </source>
</evidence>
<comment type="caution">
    <text evidence="6">The sequence shown here is derived from an EMBL/GenBank/DDBJ whole genome shotgun (WGS) entry which is preliminary data.</text>
</comment>
<evidence type="ECO:0000256" key="2">
    <source>
        <dbReference type="ARBA" id="ARBA00022692"/>
    </source>
</evidence>
<feature type="domain" description="DUF1232" evidence="5">
    <location>
        <begin position="248"/>
        <end position="281"/>
    </location>
</feature>
<keyword evidence="2" id="KW-0812">Transmembrane</keyword>
<name>A0ABR8YUM2_9CLOT</name>
<keyword evidence="4" id="KW-0472">Membrane</keyword>
<keyword evidence="3" id="KW-1133">Transmembrane helix</keyword>
<dbReference type="Pfam" id="PF06803">
    <property type="entry name" value="DUF1232"/>
    <property type="match status" value="1"/>
</dbReference>
<dbReference type="EMBL" id="JACSQB010000105">
    <property type="protein sequence ID" value="MBD8047935.1"/>
    <property type="molecule type" value="Genomic_DNA"/>
</dbReference>
<dbReference type="RefSeq" id="WP_191740893.1">
    <property type="nucleotide sequence ID" value="NZ_JACSQB010000105.1"/>
</dbReference>
<evidence type="ECO:0000259" key="5">
    <source>
        <dbReference type="Pfam" id="PF06803"/>
    </source>
</evidence>